<reference evidence="3" key="1">
    <citation type="journal article" date="2022" name="Int. J. Mol. Sci.">
        <title>Draft Genome of Tanacetum Coccineum: Genomic Comparison of Closely Related Tanacetum-Family Plants.</title>
        <authorList>
            <person name="Yamashiro T."/>
            <person name="Shiraishi A."/>
            <person name="Nakayama K."/>
            <person name="Satake H."/>
        </authorList>
    </citation>
    <scope>NUCLEOTIDE SEQUENCE</scope>
</reference>
<feature type="compositionally biased region" description="Low complexity" evidence="2">
    <location>
        <begin position="438"/>
        <end position="447"/>
    </location>
</feature>
<feature type="compositionally biased region" description="Acidic residues" evidence="2">
    <location>
        <begin position="564"/>
        <end position="594"/>
    </location>
</feature>
<feature type="region of interest" description="Disordered" evidence="2">
    <location>
        <begin position="80"/>
        <end position="120"/>
    </location>
</feature>
<sequence length="1162" mass="132710">MSKKELLRLDEELAFKLQAEEEEEEEERLTIEKAQQVEEANIGWDDVQANIDVDYQLAQRLQAQEQDELTDEEKARLTELVEESSKKATAEIAHESSLKREGEELKQESSKNQKLEEDKESEELKQCLEIIPDDGDDVTIDATPLSTKSPTIVDYKIYKEGKKSYFQIIRADGNSQMYLTFGKMLKNFDREDLEVLWSIVKARFKKTEPVNYMDNFLLLNLKTMFEHHVEDNVWKNQQGLVKVLNWKLYDSCGVHCVTMQNMLFYLLVEKIYPLTNHTLHQMFNDVKLQVDYECEMAFELLRLVKKQLKEGYGRIVGIKSLLEVTAAKEDLAYQIDNMDSKKQDKMSYPRFMKIIIHHFLENDKSISMRNRTFMHIARDDSLLSTMRFVSRHVDTQVYGAIIPKAITNQALLDSVAYKTYYAIASGAEPPKSRKSQKKSYSSISSEESPSKKKSAKAKKVVAAKPKPTKKKAPVKADKGKGLNVLSKIALSEAAQLKEATKQRKKDVHISHASGSGDGTNFELGVPDEQHLKTSGEDEGTSSKPGVPDVPKYDYESDKESWGDIGEEDDDDEDGTEDDEENDDSDANDDEEETDSDRTKPDKIKIHSGFEQVGEDAHVTLTPVLDTQKTDEPVQSSSVSSNFTSKLLNLENPFLADNEIASLMDTTVHRKELGSQTSSLYTILIMAVLAITSIFTTTIPPPPPFFNPLLQQATPTPTPTISEATASFPSLLDFSFVFKFNDRVTNLEKDLSEIKHVDQYAQAFSSIPAIVDRYIDNKLREAIQKAIVSHKWTSTYEAAASLSEFELTKILIDKMEKNMSYDKADYKRELYNALVKSYQTDKDLFDTYGKKRRKSSKEAESSRDLRSKEKKSLSTSKNASHSQHKPSGKSAHAEEPSHTVDDLGVQQDQEFDIGNNDEQPVDKEVSKDDWFKKPERPLTPDSDWNKRQHLMDTSFDFSAFVLKRVNIKDLTQEILVGPSFELLKGTYKSLTELEYHLEECSKPTTERLDWHNFEGKLYPFDLSKPLPLIPDHRGHQVIHPDFFINNDLEYLKGGDLSRRYSTSVTKTKAATYEIKWIEDLVRNLSNLKNRTVYTAYSDPKGVIYKGQNNKNRLMHADELHKFSDGTLNDVRSALHDTAKGIRMKYLSKMKWSGLDKRRARVMI</sequence>
<feature type="compositionally biased region" description="Basic and acidic residues" evidence="2">
    <location>
        <begin position="919"/>
        <end position="944"/>
    </location>
</feature>
<protein>
    <submittedName>
        <fullName evidence="3">Uncharacterized protein</fullName>
    </submittedName>
</protein>
<keyword evidence="1" id="KW-0175">Coiled coil</keyword>
<reference evidence="3" key="2">
    <citation type="submission" date="2022-01" db="EMBL/GenBank/DDBJ databases">
        <authorList>
            <person name="Yamashiro T."/>
            <person name="Shiraishi A."/>
            <person name="Satake H."/>
            <person name="Nakayama K."/>
        </authorList>
    </citation>
    <scope>NUCLEOTIDE SEQUENCE</scope>
</reference>
<feature type="region of interest" description="Disordered" evidence="2">
    <location>
        <begin position="427"/>
        <end position="478"/>
    </location>
</feature>
<evidence type="ECO:0000313" key="3">
    <source>
        <dbReference type="EMBL" id="GJS73805.1"/>
    </source>
</evidence>
<name>A0ABQ4Y8V4_9ASTR</name>
<accession>A0ABQ4Y8V4</accession>
<feature type="region of interest" description="Disordered" evidence="2">
    <location>
        <begin position="848"/>
        <end position="899"/>
    </location>
</feature>
<feature type="compositionally biased region" description="Basic residues" evidence="2">
    <location>
        <begin position="451"/>
        <end position="473"/>
    </location>
</feature>
<keyword evidence="4" id="KW-1185">Reference proteome</keyword>
<evidence type="ECO:0000256" key="1">
    <source>
        <dbReference type="SAM" id="Coils"/>
    </source>
</evidence>
<feature type="compositionally biased region" description="Basic and acidic residues" evidence="2">
    <location>
        <begin position="855"/>
        <end position="871"/>
    </location>
</feature>
<feature type="compositionally biased region" description="Basic and acidic residues" evidence="2">
    <location>
        <begin position="550"/>
        <end position="561"/>
    </location>
</feature>
<gene>
    <name evidence="3" type="ORF">Tco_0706646</name>
</gene>
<evidence type="ECO:0000256" key="2">
    <source>
        <dbReference type="SAM" id="MobiDB-lite"/>
    </source>
</evidence>
<feature type="coiled-coil region" evidence="1">
    <location>
        <begin position="6"/>
        <end position="39"/>
    </location>
</feature>
<feature type="region of interest" description="Disordered" evidence="2">
    <location>
        <begin position="499"/>
        <end position="602"/>
    </location>
</feature>
<proteinExistence type="predicted"/>
<dbReference type="EMBL" id="BQNB010010182">
    <property type="protein sequence ID" value="GJS73805.1"/>
    <property type="molecule type" value="Genomic_DNA"/>
</dbReference>
<comment type="caution">
    <text evidence="3">The sequence shown here is derived from an EMBL/GenBank/DDBJ whole genome shotgun (WGS) entry which is preliminary data.</text>
</comment>
<feature type="compositionally biased region" description="Basic and acidic residues" evidence="2">
    <location>
        <begin position="890"/>
        <end position="899"/>
    </location>
</feature>
<organism evidence="3 4">
    <name type="scientific">Tanacetum coccineum</name>
    <dbReference type="NCBI Taxonomy" id="301880"/>
    <lineage>
        <taxon>Eukaryota</taxon>
        <taxon>Viridiplantae</taxon>
        <taxon>Streptophyta</taxon>
        <taxon>Embryophyta</taxon>
        <taxon>Tracheophyta</taxon>
        <taxon>Spermatophyta</taxon>
        <taxon>Magnoliopsida</taxon>
        <taxon>eudicotyledons</taxon>
        <taxon>Gunneridae</taxon>
        <taxon>Pentapetalae</taxon>
        <taxon>asterids</taxon>
        <taxon>campanulids</taxon>
        <taxon>Asterales</taxon>
        <taxon>Asteraceae</taxon>
        <taxon>Asteroideae</taxon>
        <taxon>Anthemideae</taxon>
        <taxon>Anthemidinae</taxon>
        <taxon>Tanacetum</taxon>
    </lineage>
</organism>
<evidence type="ECO:0000313" key="4">
    <source>
        <dbReference type="Proteomes" id="UP001151760"/>
    </source>
</evidence>
<dbReference type="Proteomes" id="UP001151760">
    <property type="component" value="Unassembled WGS sequence"/>
</dbReference>
<feature type="region of interest" description="Disordered" evidence="2">
    <location>
        <begin position="911"/>
        <end position="944"/>
    </location>
</feature>